<feature type="transmembrane region" description="Helical" evidence="1">
    <location>
        <begin position="60"/>
        <end position="82"/>
    </location>
</feature>
<dbReference type="AlphaFoldDB" id="Q823T0"/>
<keyword evidence="3" id="KW-1185">Reference proteome</keyword>
<evidence type="ECO:0000256" key="1">
    <source>
        <dbReference type="SAM" id="Phobius"/>
    </source>
</evidence>
<protein>
    <recommendedName>
        <fullName evidence="4">Macro domain-containing protein</fullName>
    </recommendedName>
</protein>
<keyword evidence="1" id="KW-0472">Membrane</keyword>
<dbReference type="RefSeq" id="WP_011006291.1">
    <property type="nucleotide sequence ID" value="NC_003361.3"/>
</dbReference>
<keyword evidence="1" id="KW-1133">Transmembrane helix</keyword>
<proteinExistence type="predicted"/>
<name>Q823T0_CHLCV</name>
<evidence type="ECO:0000313" key="3">
    <source>
        <dbReference type="Proteomes" id="UP000002193"/>
    </source>
</evidence>
<organism evidence="2 3">
    <name type="scientific">Chlamydia caviae (strain ATCC VR-813 / DSM 19441 / 03DC25 / GPIC)</name>
    <name type="common">Chlamydophila caviae</name>
    <dbReference type="NCBI Taxonomy" id="227941"/>
    <lineage>
        <taxon>Bacteria</taxon>
        <taxon>Pseudomonadati</taxon>
        <taxon>Chlamydiota</taxon>
        <taxon>Chlamydiia</taxon>
        <taxon>Chlamydiales</taxon>
        <taxon>Chlamydiaceae</taxon>
        <taxon>Chlamydia/Chlamydophila group</taxon>
        <taxon>Chlamydia</taxon>
    </lineage>
</organism>
<reference evidence="2 3" key="1">
    <citation type="journal article" date="2003" name="Nucleic Acids Res.">
        <title>Genome sequence of Chlamydophila caviae (Chlamydia psittaci GPIC): examining the role of niche-specific genes in the evolution of the Chlamydiaceae.</title>
        <authorList>
            <person name="Read T.D."/>
            <person name="Myers G.S.A."/>
            <person name="Brunham R.C."/>
            <person name="Nelson W.C."/>
            <person name="Paulsen I.T."/>
            <person name="Heidelberg J.F."/>
            <person name="Holtzapple E.K."/>
            <person name="Khouri H.M."/>
            <person name="Federova N.B."/>
            <person name="Carty H.A."/>
            <person name="Umayam L.A."/>
            <person name="Haft D.H."/>
            <person name="Peterson J.D."/>
            <person name="Beanan M.J."/>
            <person name="White O."/>
            <person name="Salzberg S.L."/>
            <person name="Hsia R.-C."/>
            <person name="McClarty G."/>
            <person name="Rank R.G."/>
            <person name="Bavoil P.M."/>
            <person name="Fraser C.M."/>
        </authorList>
    </citation>
    <scope>NUCLEOTIDE SEQUENCE [LARGE SCALE GENOMIC DNA]</scope>
    <source>
        <strain evidence="3">ATCC VR-813 / DSM 19441 / 03DC25 / GPIC</strain>
    </source>
</reference>
<dbReference type="HOGENOM" id="CLU_069081_0_0_0"/>
<evidence type="ECO:0000313" key="2">
    <source>
        <dbReference type="EMBL" id="AAP05074.1"/>
    </source>
</evidence>
<sequence>MPLIHRVNNQISNTSLKLLEAYRSPYNLKIKTLHVIQAIATLGLAFLLGGILALSSGQSFALASPLLALGAVFLILSSLILIKLRKPLTPISTPSFLELTLSGVAKRLKNTYSLNLILPHSNRISKNTEYIFVSNPKTGLQLAFYKGHPINDPVLKNKDSAVMLCTNSDRDSSYVIHRTLALIGRIEKECWNAITQPNASKFPPGAIAYGPWINKSQEIAPASHLIFINPPTIEVLLHTKQLQRAVTFQDFNHEKAFKNLVDAYLKCFNICREHKITSLQLELLGVNDMHSHQEEYEMWCSLCALALLEAIRIEEQRNGRTVKQITVNHQKELPLLSILQKAYNN</sequence>
<gene>
    <name evidence="2" type="ordered locus">CCA_00325</name>
</gene>
<dbReference type="EMBL" id="AE015925">
    <property type="protein sequence ID" value="AAP05074.1"/>
    <property type="molecule type" value="Genomic_DNA"/>
</dbReference>
<accession>Q823T0</accession>
<keyword evidence="1" id="KW-0812">Transmembrane</keyword>
<dbReference type="Proteomes" id="UP000002193">
    <property type="component" value="Chromosome"/>
</dbReference>
<dbReference type="KEGG" id="cca:CCA_00325"/>
<feature type="transmembrane region" description="Helical" evidence="1">
    <location>
        <begin position="33"/>
        <end position="54"/>
    </location>
</feature>
<evidence type="ECO:0008006" key="4">
    <source>
        <dbReference type="Google" id="ProtNLM"/>
    </source>
</evidence>